<dbReference type="HOGENOM" id="CLU_159984_1_0_5"/>
<evidence type="ECO:0000313" key="1">
    <source>
        <dbReference type="EMBL" id="EYD71803.1"/>
    </source>
</evidence>
<dbReference type="STRING" id="1122180.Lokhon_01873"/>
<sequence length="126" mass="12761">MENKIDTARNLGCVLSEAEFGRSRDEVTIASGEGVLQPGTVLGKVTASGKFVASPNGSVVGKEGAETAVAVLAYRVDAASADAQAVVISRAAQVKGPELAYEASVNDATKTATKADQLAAVGVIVR</sequence>
<comment type="caution">
    <text evidence="1">The sequence shown here is derived from an EMBL/GenBank/DDBJ whole genome shotgun (WGS) entry which is preliminary data.</text>
</comment>
<dbReference type="InterPro" id="IPR004195">
    <property type="entry name" value="Head_decoration_D"/>
</dbReference>
<evidence type="ECO:0000313" key="2">
    <source>
        <dbReference type="Proteomes" id="UP000025047"/>
    </source>
</evidence>
<protein>
    <recommendedName>
        <fullName evidence="3">Phage protein</fullName>
    </recommendedName>
</protein>
<dbReference type="RefSeq" id="WP_017928643.1">
    <property type="nucleotide sequence ID" value="NZ_KB822998.1"/>
</dbReference>
<dbReference type="AlphaFoldDB" id="A0A017HCB9"/>
<dbReference type="Proteomes" id="UP000025047">
    <property type="component" value="Unassembled WGS sequence"/>
</dbReference>
<organism evidence="1 2">
    <name type="scientific">Limimaricola hongkongensis DSM 17492</name>
    <dbReference type="NCBI Taxonomy" id="1122180"/>
    <lineage>
        <taxon>Bacteria</taxon>
        <taxon>Pseudomonadati</taxon>
        <taxon>Pseudomonadota</taxon>
        <taxon>Alphaproteobacteria</taxon>
        <taxon>Rhodobacterales</taxon>
        <taxon>Paracoccaceae</taxon>
        <taxon>Limimaricola</taxon>
    </lineage>
</organism>
<dbReference type="PATRIC" id="fig|1122180.6.peg.1858"/>
<accession>A0A017HCB9</accession>
<dbReference type="EMBL" id="APGJ01000006">
    <property type="protein sequence ID" value="EYD71803.1"/>
    <property type="molecule type" value="Genomic_DNA"/>
</dbReference>
<reference evidence="1 2" key="1">
    <citation type="submission" date="2013-03" db="EMBL/GenBank/DDBJ databases">
        <authorList>
            <person name="Fiebig A."/>
            <person name="Goeker M."/>
            <person name="Klenk H.-P.P."/>
        </authorList>
    </citation>
    <scope>NUCLEOTIDE SEQUENCE [LARGE SCALE GENOMIC DNA]</scope>
    <source>
        <strain evidence="1 2">DSM 17492</strain>
    </source>
</reference>
<keyword evidence="2" id="KW-1185">Reference proteome</keyword>
<name>A0A017HCB9_9RHOB</name>
<evidence type="ECO:0008006" key="3">
    <source>
        <dbReference type="Google" id="ProtNLM"/>
    </source>
</evidence>
<dbReference type="Gene3D" id="2.40.300.10">
    <property type="entry name" value="Head decoration protein D"/>
    <property type="match status" value="1"/>
</dbReference>
<gene>
    <name evidence="1" type="ORF">Lokhon_01873</name>
</gene>
<dbReference type="OrthoDB" id="7996345at2"/>
<dbReference type="eggNOG" id="ENOG50304S6">
    <property type="taxonomic scope" value="Bacteria"/>
</dbReference>
<proteinExistence type="predicted"/>
<dbReference type="Pfam" id="PF02924">
    <property type="entry name" value="HDPD"/>
    <property type="match status" value="1"/>
</dbReference>